<dbReference type="GO" id="GO:0009100">
    <property type="term" value="P:glycoprotein metabolic process"/>
    <property type="evidence" value="ECO:0007669"/>
    <property type="project" value="UniProtKB-ARBA"/>
</dbReference>
<gene>
    <name evidence="4" type="primary">LOC129927187</name>
</gene>
<feature type="transmembrane region" description="Helical" evidence="1">
    <location>
        <begin position="21"/>
        <end position="43"/>
    </location>
</feature>
<feature type="domain" description="LicD/FKTN/FKRP nucleotidyltransferase" evidence="2">
    <location>
        <begin position="150"/>
        <end position="184"/>
    </location>
</feature>
<evidence type="ECO:0000313" key="3">
    <source>
        <dbReference type="Proteomes" id="UP001165740"/>
    </source>
</evidence>
<dbReference type="OrthoDB" id="419198at2759"/>
<dbReference type="AlphaFoldDB" id="A0A9W3ATC9"/>
<dbReference type="PANTHER" id="PTHR43404:SF2">
    <property type="entry name" value="LIPOPOLYSACCHARIDE CHOLINEPHOSPHOTRANSFERASE LICD"/>
    <property type="match status" value="1"/>
</dbReference>
<keyword evidence="1" id="KW-1133">Transmembrane helix</keyword>
<dbReference type="Pfam" id="PF04991">
    <property type="entry name" value="LicD"/>
    <property type="match status" value="1"/>
</dbReference>
<keyword evidence="1" id="KW-0472">Membrane</keyword>
<keyword evidence="3" id="KW-1185">Reference proteome</keyword>
<dbReference type="OMA" id="NDEYIWA"/>
<proteinExistence type="predicted"/>
<accession>A0A9W3ATC9</accession>
<dbReference type="GeneID" id="129927187"/>
<organism evidence="3 4">
    <name type="scientific">Biomphalaria glabrata</name>
    <name type="common">Bloodfluke planorb</name>
    <name type="synonym">Freshwater snail</name>
    <dbReference type="NCBI Taxonomy" id="6526"/>
    <lineage>
        <taxon>Eukaryota</taxon>
        <taxon>Metazoa</taxon>
        <taxon>Spiralia</taxon>
        <taxon>Lophotrochozoa</taxon>
        <taxon>Mollusca</taxon>
        <taxon>Gastropoda</taxon>
        <taxon>Heterobranchia</taxon>
        <taxon>Euthyneura</taxon>
        <taxon>Panpulmonata</taxon>
        <taxon>Hygrophila</taxon>
        <taxon>Lymnaeoidea</taxon>
        <taxon>Planorbidae</taxon>
        <taxon>Biomphalaria</taxon>
    </lineage>
</organism>
<name>A0A9W3ATC9_BIOGL</name>
<evidence type="ECO:0000256" key="1">
    <source>
        <dbReference type="SAM" id="Phobius"/>
    </source>
</evidence>
<protein>
    <submittedName>
        <fullName evidence="4">Uncharacterized protein LOC129927187</fullName>
    </submittedName>
</protein>
<dbReference type="InterPro" id="IPR007074">
    <property type="entry name" value="LicD/FKTN/FKRP_NTP_transf"/>
</dbReference>
<dbReference type="RefSeq" id="XP_055890545.1">
    <property type="nucleotide sequence ID" value="XM_056034570.1"/>
</dbReference>
<dbReference type="PANTHER" id="PTHR43404">
    <property type="entry name" value="LIPOPOLYSACCHARIDE CHOLINEPHOSPHOTRANSFERASE LICD"/>
    <property type="match status" value="1"/>
</dbReference>
<evidence type="ECO:0000313" key="4">
    <source>
        <dbReference type="RefSeq" id="XP_055890545.1"/>
    </source>
</evidence>
<sequence length="316" mass="36650">MYREQLCSLSLSSLLCIFQRTRVCFVIKTCVLIFAVVLVSMFIRPLRNTLLHPVWPKPWTHVTTIDLLMMETRTKGPENVVDLPQCPTVVTPTVTEKDPRLDAILIYDKVSETRLKSEDHKHFLPVMNGKEKRSFIQMFFVLAESLQGAGVKFFLESGSLLGSQRHHGLIPWDDDIDIAIHVNDWLTVRGALSCIEGYVLKVDPIMHWKFYGNASRYPFIDIFFYTGNDEYIWAITDYTRRNLVAKKSEVFPLSYELFEGIEMPVPKMAEFIARNFFEFDYCVSRSSNHKTGEPLDEITLLCSSLSYMYNMFHLDK</sequence>
<dbReference type="Proteomes" id="UP001165740">
    <property type="component" value="Chromosome 7"/>
</dbReference>
<keyword evidence="1" id="KW-0812">Transmembrane</keyword>
<reference evidence="4" key="1">
    <citation type="submission" date="2025-08" db="UniProtKB">
        <authorList>
            <consortium name="RefSeq"/>
        </authorList>
    </citation>
    <scope>IDENTIFICATION</scope>
</reference>
<evidence type="ECO:0000259" key="2">
    <source>
        <dbReference type="Pfam" id="PF04991"/>
    </source>
</evidence>
<dbReference type="InterPro" id="IPR052942">
    <property type="entry name" value="LPS_cholinephosphotransferase"/>
</dbReference>